<dbReference type="GeneID" id="35381732"/>
<gene>
    <name evidence="1" type="ORF">ORPV_1071</name>
</gene>
<name>A0A2I2L5Z6_9VIRU</name>
<dbReference type="KEGG" id="vg:35381732"/>
<dbReference type="Proteomes" id="UP000236316">
    <property type="component" value="Segment"/>
</dbReference>
<sequence>MYNVYEDNHLLGEFDNLLEAYNFTFLEYLSKYKNIFEEDKNQFYDKEVGWYKAEDDDEVWDTEFIIIPSYNTILNHLNKEEEYKFLLDEVMYGYKTKCFYLIFRRE</sequence>
<organism evidence="1">
    <name type="scientific">Orpheovirus IHUMI-LCC2</name>
    <dbReference type="NCBI Taxonomy" id="2023057"/>
    <lineage>
        <taxon>Viruses</taxon>
        <taxon>Varidnaviria</taxon>
        <taxon>Bamfordvirae</taxon>
        <taxon>Nucleocytoviricota</taxon>
        <taxon>Megaviricetes</taxon>
        <taxon>Pimascovirales</taxon>
        <taxon>Ocovirineae</taxon>
        <taxon>Orpheoviridae</taxon>
        <taxon>Alphaorpheovirus</taxon>
        <taxon>Alphaorpheovirus massiliense</taxon>
    </lineage>
</organism>
<evidence type="ECO:0000313" key="1">
    <source>
        <dbReference type="EMBL" id="SNW62975.1"/>
    </source>
</evidence>
<dbReference type="RefSeq" id="YP_009449277.1">
    <property type="nucleotide sequence ID" value="NC_036594.1"/>
</dbReference>
<dbReference type="EMBL" id="LT906555">
    <property type="protein sequence ID" value="SNW62975.1"/>
    <property type="molecule type" value="Genomic_DNA"/>
</dbReference>
<protein>
    <submittedName>
        <fullName evidence="1">Uncharacterized protein</fullName>
    </submittedName>
</protein>
<accession>A0A2I2L5Z6</accession>
<proteinExistence type="predicted"/>
<evidence type="ECO:0000313" key="2">
    <source>
        <dbReference type="Proteomes" id="UP000236316"/>
    </source>
</evidence>
<keyword evidence="2" id="KW-1185">Reference proteome</keyword>
<reference evidence="1" key="1">
    <citation type="submission" date="2017-08" db="EMBL/GenBank/DDBJ databases">
        <authorList>
            <consortium name="Urmite Genomes"/>
        </authorList>
    </citation>
    <scope>NUCLEOTIDE SEQUENCE [LARGE SCALE GENOMIC DNA]</scope>
    <source>
        <strain evidence="1">IHUMI-LCC2</strain>
    </source>
</reference>